<comment type="caution">
    <text evidence="5">The sequence shown here is derived from an EMBL/GenBank/DDBJ whole genome shotgun (WGS) entry which is preliminary data.</text>
</comment>
<gene>
    <name evidence="5" type="ORF">BDW59DRAFT_171670</name>
</gene>
<dbReference type="PANTHER" id="PTHR22999:SF23">
    <property type="entry name" value="SORTING NEXIN-16"/>
    <property type="match status" value="1"/>
</dbReference>
<comment type="subcellular location">
    <subcellularLocation>
        <location evidence="1">Cytoplasm</location>
    </subcellularLocation>
</comment>
<feature type="compositionally biased region" description="Basic and acidic residues" evidence="3">
    <location>
        <begin position="552"/>
        <end position="568"/>
    </location>
</feature>
<dbReference type="PROSITE" id="PS51207">
    <property type="entry name" value="PXA"/>
    <property type="match status" value="1"/>
</dbReference>
<feature type="region of interest" description="Disordered" evidence="3">
    <location>
        <begin position="1"/>
        <end position="61"/>
    </location>
</feature>
<sequence>MTTDPVPLGLKPFSHLKADPTTSSSKSTAIPASPTITPIPSQLPRPQPLKNASSDEHVNGTSDKATAALIRRVLCPQSGSYGGATSPYAPEELLPPLTSSNNIDRQLYALIAIIVKEFISSWYSKITSDQALINEVLQVIAHCTRALEQRARGADIAQLVLDEIPGLVEAHIISLSPIPDLSDTKSISHQQDNEATYRRLLVNGVLAALLPTEDLENACLRTLMNDILADLILGNEVSGKVCEGWFLWESTTKLLDVLSREKHVGHGDNTAVTESSRPNRLQQFGLLSSKNGENDCSSSTIQSQASSWIWHILQYAFLAYMTLRFIVAGLFRVASTPPVALTSRPSLPGSLVDELPTKYGHIGKRPVLGYRLYGMLSQLLDIPQRMPWLGGLLALFQYLIVAGPGRVGDTGSVLDRFLHENIEEHVLTPTLLPNLLLASREALFPHNTRPKPGASENRIEVLTSTPTPTPPISGAQPSTINDAQTTTASGGNAITPASMATTAGSAPLSPDQQRRPSPAEIALIRRKCAVRILSLIPRPIAHRLLGIPAEIGSEKHPLPDQSLDRVQESEPGSGKQDPSSSPEPSRAAPSPSASTEGDAEDSLLSAVENDILDLFADEYCNKHLIYSIIETVLAKLLPELSDRSIAELMEDRGVFLPTG</sequence>
<dbReference type="EMBL" id="JBFXLS010000028">
    <property type="protein sequence ID" value="KAL2826850.1"/>
    <property type="molecule type" value="Genomic_DNA"/>
</dbReference>
<accession>A0ABR4IGJ5</accession>
<evidence type="ECO:0000256" key="1">
    <source>
        <dbReference type="ARBA" id="ARBA00004496"/>
    </source>
</evidence>
<evidence type="ECO:0000256" key="2">
    <source>
        <dbReference type="ARBA" id="ARBA00022490"/>
    </source>
</evidence>
<feature type="region of interest" description="Disordered" evidence="3">
    <location>
        <begin position="552"/>
        <end position="601"/>
    </location>
</feature>
<feature type="compositionally biased region" description="Polar residues" evidence="3">
    <location>
        <begin position="475"/>
        <end position="492"/>
    </location>
</feature>
<protein>
    <submittedName>
        <fullName evidence="5">PXA domain-containing protein</fullName>
    </submittedName>
</protein>
<evidence type="ECO:0000259" key="4">
    <source>
        <dbReference type="PROSITE" id="PS51207"/>
    </source>
</evidence>
<proteinExistence type="predicted"/>
<reference evidence="5 6" key="1">
    <citation type="submission" date="2024-07" db="EMBL/GenBank/DDBJ databases">
        <title>Section-level genome sequencing and comparative genomics of Aspergillus sections Usti and Cavernicolus.</title>
        <authorList>
            <consortium name="Lawrence Berkeley National Laboratory"/>
            <person name="Nybo J.L."/>
            <person name="Vesth T.C."/>
            <person name="Theobald S."/>
            <person name="Frisvad J.C."/>
            <person name="Larsen T.O."/>
            <person name="Kjaerboelling I."/>
            <person name="Rothschild-Mancinelli K."/>
            <person name="Lyhne E.K."/>
            <person name="Kogle M.E."/>
            <person name="Barry K."/>
            <person name="Clum A."/>
            <person name="Na H."/>
            <person name="Ledsgaard L."/>
            <person name="Lin J."/>
            <person name="Lipzen A."/>
            <person name="Kuo A."/>
            <person name="Riley R."/>
            <person name="Mondo S."/>
            <person name="LaButti K."/>
            <person name="Haridas S."/>
            <person name="Pangalinan J."/>
            <person name="Salamov A.A."/>
            <person name="Simmons B.A."/>
            <person name="Magnuson J.K."/>
            <person name="Chen J."/>
            <person name="Drula E."/>
            <person name="Henrissat B."/>
            <person name="Wiebenga A."/>
            <person name="Lubbers R.J."/>
            <person name="Gomes A.C."/>
            <person name="Makela M.R."/>
            <person name="Stajich J."/>
            <person name="Grigoriev I.V."/>
            <person name="Mortensen U.H."/>
            <person name="De vries R.P."/>
            <person name="Baker S.E."/>
            <person name="Andersen M.R."/>
        </authorList>
    </citation>
    <scope>NUCLEOTIDE SEQUENCE [LARGE SCALE GENOMIC DNA]</scope>
    <source>
        <strain evidence="5 6">CBS 600.67</strain>
    </source>
</reference>
<keyword evidence="2" id="KW-0963">Cytoplasm</keyword>
<evidence type="ECO:0000256" key="3">
    <source>
        <dbReference type="SAM" id="MobiDB-lite"/>
    </source>
</evidence>
<feature type="region of interest" description="Disordered" evidence="3">
    <location>
        <begin position="446"/>
        <end position="516"/>
    </location>
</feature>
<dbReference type="Proteomes" id="UP001610335">
    <property type="component" value="Unassembled WGS sequence"/>
</dbReference>
<dbReference type="SMART" id="SM00313">
    <property type="entry name" value="PXA"/>
    <property type="match status" value="1"/>
</dbReference>
<dbReference type="Pfam" id="PF02194">
    <property type="entry name" value="PXA"/>
    <property type="match status" value="2"/>
</dbReference>
<dbReference type="InterPro" id="IPR003114">
    <property type="entry name" value="Phox_assoc"/>
</dbReference>
<feature type="domain" description="PXA" evidence="4">
    <location>
        <begin position="100"/>
        <end position="260"/>
    </location>
</feature>
<dbReference type="PANTHER" id="PTHR22999">
    <property type="entry name" value="PX SERINE/THREONINE KINASE PXK"/>
    <property type="match status" value="1"/>
</dbReference>
<dbReference type="InterPro" id="IPR051837">
    <property type="entry name" value="SortingNexin/PXDomain-PKLike"/>
</dbReference>
<keyword evidence="6" id="KW-1185">Reference proteome</keyword>
<feature type="compositionally biased region" description="Low complexity" evidence="3">
    <location>
        <begin position="578"/>
        <end position="594"/>
    </location>
</feature>
<evidence type="ECO:0000313" key="5">
    <source>
        <dbReference type="EMBL" id="KAL2826850.1"/>
    </source>
</evidence>
<name>A0ABR4IGJ5_9EURO</name>
<evidence type="ECO:0000313" key="6">
    <source>
        <dbReference type="Proteomes" id="UP001610335"/>
    </source>
</evidence>
<feature type="compositionally biased region" description="Low complexity" evidence="3">
    <location>
        <begin position="27"/>
        <end position="40"/>
    </location>
</feature>
<organism evidence="5 6">
    <name type="scientific">Aspergillus cavernicola</name>
    <dbReference type="NCBI Taxonomy" id="176166"/>
    <lineage>
        <taxon>Eukaryota</taxon>
        <taxon>Fungi</taxon>
        <taxon>Dikarya</taxon>
        <taxon>Ascomycota</taxon>
        <taxon>Pezizomycotina</taxon>
        <taxon>Eurotiomycetes</taxon>
        <taxon>Eurotiomycetidae</taxon>
        <taxon>Eurotiales</taxon>
        <taxon>Aspergillaceae</taxon>
        <taxon>Aspergillus</taxon>
        <taxon>Aspergillus subgen. Nidulantes</taxon>
    </lineage>
</organism>